<dbReference type="Gene3D" id="3.30.565.10">
    <property type="entry name" value="Histidine kinase-like ATPase, C-terminal domain"/>
    <property type="match status" value="1"/>
</dbReference>
<dbReference type="Pfam" id="PF00512">
    <property type="entry name" value="HisKA"/>
    <property type="match status" value="1"/>
</dbReference>
<name>A0A8T7LWE5_9CHLR</name>
<dbReference type="SUPFAM" id="SSF55874">
    <property type="entry name" value="ATPase domain of HSP90 chaperone/DNA topoisomerase II/histidine kinase"/>
    <property type="match status" value="1"/>
</dbReference>
<dbReference type="PANTHER" id="PTHR43711">
    <property type="entry name" value="TWO-COMPONENT HISTIDINE KINASE"/>
    <property type="match status" value="1"/>
</dbReference>
<keyword evidence="9" id="KW-0175">Coiled coil</keyword>
<dbReference type="InterPro" id="IPR003018">
    <property type="entry name" value="GAF"/>
</dbReference>
<evidence type="ECO:0000256" key="5">
    <source>
        <dbReference type="ARBA" id="ARBA00022679"/>
    </source>
</evidence>
<dbReference type="AlphaFoldDB" id="A0A8T7LWE5"/>
<sequence>MILNKCNKVHVKVDYKDLTIEDIASSDNGLHMLESGSEPTPDITNLQGNIESKINSSINPSRSIDVTPLNNSELVQRQARELELLHQIRSALISNFDSENALHYIVDTVATTFGYSMICLYLLEKNTLQLVAQQGYQNLKPEINMVEGVFGQVLKSGNATLVPEIISDSDDRDADSDKHYQIVVPLIRTGNEIVGVLCVESTGVPLDEHDLRLCQAAADHLTLAIEQNRLYLSELRRADQLAALNKIGRELVSMLDVADICNHITGVVRKKLGYYSVNLGLVKENSLFFTIGVGESQLPIERNFEVPLNEDCLITYAYRHGELVLVQDVTQDERYKESEFTPDTSAEIVIPLREASNILGILEVQSDRVYAFDDDEVILLKTLADQITIALSNAIRFEDIKQQKEELAVANKALEEANRLKNELLANVSHELRTPLNSIMGYIDMIQSQFYGDVPETFNDPLERVVRNSRRLLSMINDMLDLAKLEAGRETLMVEQFWLEEVVRFNCEPFIEQARAKGLEFKCIIEKDCPKIVENDQKRLVQILTNLLSNAIKFTHNGGVTVKVGPAIATSGGPGYSIKIIDTGIGISSEDYESIFESFRQVDGSTTRTFGGAGMGLTICLKLIRMMLGSISIESELGKGSVFNVILPSSVTTPTTLPASRVFSD</sequence>
<dbReference type="PANTHER" id="PTHR43711:SF26">
    <property type="entry name" value="SENSOR HISTIDINE KINASE RCSC"/>
    <property type="match status" value="1"/>
</dbReference>
<accession>A0A8T7LWE5</accession>
<dbReference type="Pfam" id="PF01590">
    <property type="entry name" value="GAF"/>
    <property type="match status" value="1"/>
</dbReference>
<dbReference type="FunFam" id="1.10.287.130:FF:000001">
    <property type="entry name" value="Two-component sensor histidine kinase"/>
    <property type="match status" value="1"/>
</dbReference>
<dbReference type="SUPFAM" id="SSF47384">
    <property type="entry name" value="Homodimeric domain of signal transducing histidine kinase"/>
    <property type="match status" value="1"/>
</dbReference>
<dbReference type="Pfam" id="PF02518">
    <property type="entry name" value="HATPase_c"/>
    <property type="match status" value="1"/>
</dbReference>
<dbReference type="PRINTS" id="PR00344">
    <property type="entry name" value="BCTRLSENSOR"/>
</dbReference>
<dbReference type="EMBL" id="CP128399">
    <property type="protein sequence ID" value="WJW67066.1"/>
    <property type="molecule type" value="Genomic_DNA"/>
</dbReference>
<evidence type="ECO:0000259" key="10">
    <source>
        <dbReference type="PROSITE" id="PS50109"/>
    </source>
</evidence>
<dbReference type="EMBL" id="JACATZ010000001">
    <property type="protein sequence ID" value="NWJ45187.1"/>
    <property type="molecule type" value="Genomic_DNA"/>
</dbReference>
<dbReference type="GO" id="GO:0000155">
    <property type="term" value="F:phosphorelay sensor kinase activity"/>
    <property type="evidence" value="ECO:0007669"/>
    <property type="project" value="InterPro"/>
</dbReference>
<protein>
    <recommendedName>
        <fullName evidence="8">Circadian input-output histidine kinase CikA</fullName>
        <ecNumber evidence="3">2.7.13.3</ecNumber>
    </recommendedName>
</protein>
<dbReference type="Proteomes" id="UP001431572">
    <property type="component" value="Chromosome 1"/>
</dbReference>
<dbReference type="SMART" id="SM00388">
    <property type="entry name" value="HisKA"/>
    <property type="match status" value="1"/>
</dbReference>
<dbReference type="Gene3D" id="3.30.450.40">
    <property type="match status" value="2"/>
</dbReference>
<evidence type="ECO:0000256" key="3">
    <source>
        <dbReference type="ARBA" id="ARBA00012438"/>
    </source>
</evidence>
<evidence type="ECO:0000256" key="6">
    <source>
        <dbReference type="ARBA" id="ARBA00022777"/>
    </source>
</evidence>
<evidence type="ECO:0000313" key="14">
    <source>
        <dbReference type="Proteomes" id="UP001431572"/>
    </source>
</evidence>
<evidence type="ECO:0000256" key="1">
    <source>
        <dbReference type="ARBA" id="ARBA00000085"/>
    </source>
</evidence>
<dbReference type="FunFam" id="3.30.565.10:FF:000010">
    <property type="entry name" value="Sensor histidine kinase RcsC"/>
    <property type="match status" value="1"/>
</dbReference>
<evidence type="ECO:0000256" key="2">
    <source>
        <dbReference type="ARBA" id="ARBA00006402"/>
    </source>
</evidence>
<dbReference type="InterPro" id="IPR003594">
    <property type="entry name" value="HATPase_dom"/>
</dbReference>
<dbReference type="InterPro" id="IPR036097">
    <property type="entry name" value="HisK_dim/P_sf"/>
</dbReference>
<dbReference type="SMART" id="SM00065">
    <property type="entry name" value="GAF"/>
    <property type="match status" value="2"/>
</dbReference>
<dbReference type="InterPro" id="IPR004358">
    <property type="entry name" value="Sig_transdc_His_kin-like_C"/>
</dbReference>
<comment type="catalytic activity">
    <reaction evidence="1">
        <text>ATP + protein L-histidine = ADP + protein N-phospho-L-histidine.</text>
        <dbReference type="EC" id="2.7.13.3"/>
    </reaction>
</comment>
<evidence type="ECO:0000256" key="9">
    <source>
        <dbReference type="SAM" id="Coils"/>
    </source>
</evidence>
<dbReference type="SUPFAM" id="SSF55781">
    <property type="entry name" value="GAF domain-like"/>
    <property type="match status" value="2"/>
</dbReference>
<dbReference type="InterPro" id="IPR005467">
    <property type="entry name" value="His_kinase_dom"/>
</dbReference>
<keyword evidence="6" id="KW-0418">Kinase</keyword>
<feature type="coiled-coil region" evidence="9">
    <location>
        <begin position="397"/>
        <end position="427"/>
    </location>
</feature>
<evidence type="ECO:0000256" key="4">
    <source>
        <dbReference type="ARBA" id="ARBA00022553"/>
    </source>
</evidence>
<organism evidence="11 13">
    <name type="scientific">Candidatus Chlorohelix allophototropha</name>
    <dbReference type="NCBI Taxonomy" id="3003348"/>
    <lineage>
        <taxon>Bacteria</taxon>
        <taxon>Bacillati</taxon>
        <taxon>Chloroflexota</taxon>
        <taxon>Chloroflexia</taxon>
        <taxon>Candidatus Chloroheliales</taxon>
        <taxon>Candidatus Chloroheliaceae</taxon>
        <taxon>Candidatus Chlorohelix</taxon>
    </lineage>
</organism>
<keyword evidence="5" id="KW-0808">Transferase</keyword>
<gene>
    <name evidence="11" type="ORF">HXX08_04830</name>
    <name evidence="12" type="ORF">OZ401_000314</name>
</gene>
<dbReference type="RefSeq" id="WP_341468961.1">
    <property type="nucleotide sequence ID" value="NZ_CP128399.1"/>
</dbReference>
<keyword evidence="7" id="KW-0902">Two-component regulatory system</keyword>
<keyword evidence="14" id="KW-1185">Reference proteome</keyword>
<reference evidence="12" key="2">
    <citation type="journal article" date="2024" name="Nature">
        <title>Anoxygenic phototroph of the Chloroflexota uses a type I reaction centre.</title>
        <authorList>
            <person name="Tsuji J.M."/>
            <person name="Shaw N.A."/>
            <person name="Nagashima S."/>
            <person name="Venkiteswaran J.J."/>
            <person name="Schiff S.L."/>
            <person name="Watanabe T."/>
            <person name="Fukui M."/>
            <person name="Hanada S."/>
            <person name="Tank M."/>
            <person name="Neufeld J.D."/>
        </authorList>
    </citation>
    <scope>NUCLEOTIDE SEQUENCE</scope>
    <source>
        <strain evidence="12">L227-S17</strain>
    </source>
</reference>
<reference evidence="11 13" key="1">
    <citation type="submission" date="2020-06" db="EMBL/GenBank/DDBJ databases">
        <title>Anoxygenic phototrophic Chloroflexota member uses a Type I reaction center.</title>
        <authorList>
            <person name="Tsuji J.M."/>
            <person name="Shaw N.A."/>
            <person name="Nagashima S."/>
            <person name="Venkiteswaran J."/>
            <person name="Schiff S.L."/>
            <person name="Hanada S."/>
            <person name="Tank M."/>
            <person name="Neufeld J.D."/>
        </authorList>
    </citation>
    <scope>NUCLEOTIDE SEQUENCE [LARGE SCALE GENOMIC DNA]</scope>
    <source>
        <strain evidence="11">L227-S17</strain>
    </source>
</reference>
<dbReference type="Proteomes" id="UP000521676">
    <property type="component" value="Unassembled WGS sequence"/>
</dbReference>
<evidence type="ECO:0000313" key="12">
    <source>
        <dbReference type="EMBL" id="WJW67066.1"/>
    </source>
</evidence>
<proteinExistence type="inferred from homology"/>
<dbReference type="InterPro" id="IPR050736">
    <property type="entry name" value="Sensor_HK_Regulatory"/>
</dbReference>
<dbReference type="InterPro" id="IPR003661">
    <property type="entry name" value="HisK_dim/P_dom"/>
</dbReference>
<dbReference type="Gene3D" id="1.10.287.130">
    <property type="match status" value="1"/>
</dbReference>
<dbReference type="InterPro" id="IPR036890">
    <property type="entry name" value="HATPase_C_sf"/>
</dbReference>
<dbReference type="SMART" id="SM00387">
    <property type="entry name" value="HATPase_c"/>
    <property type="match status" value="1"/>
</dbReference>
<comment type="similarity">
    <text evidence="2">In the N-terminal section; belongs to the phytochrome family.</text>
</comment>
<dbReference type="CDD" id="cd00082">
    <property type="entry name" value="HisKA"/>
    <property type="match status" value="1"/>
</dbReference>
<evidence type="ECO:0000256" key="7">
    <source>
        <dbReference type="ARBA" id="ARBA00023012"/>
    </source>
</evidence>
<dbReference type="InterPro" id="IPR029016">
    <property type="entry name" value="GAF-like_dom_sf"/>
</dbReference>
<evidence type="ECO:0000313" key="13">
    <source>
        <dbReference type="Proteomes" id="UP000521676"/>
    </source>
</evidence>
<dbReference type="Pfam" id="PF13185">
    <property type="entry name" value="GAF_2"/>
    <property type="match status" value="1"/>
</dbReference>
<evidence type="ECO:0000313" key="11">
    <source>
        <dbReference type="EMBL" id="NWJ45187.1"/>
    </source>
</evidence>
<dbReference type="EC" id="2.7.13.3" evidence="3"/>
<dbReference type="PROSITE" id="PS50109">
    <property type="entry name" value="HIS_KIN"/>
    <property type="match status" value="1"/>
</dbReference>
<dbReference type="CDD" id="cd16922">
    <property type="entry name" value="HATPase_EvgS-ArcB-TorS-like"/>
    <property type="match status" value="1"/>
</dbReference>
<feature type="domain" description="Histidine kinase" evidence="10">
    <location>
        <begin position="427"/>
        <end position="651"/>
    </location>
</feature>
<keyword evidence="4" id="KW-0597">Phosphoprotein</keyword>
<evidence type="ECO:0000256" key="8">
    <source>
        <dbReference type="ARBA" id="ARBA00074306"/>
    </source>
</evidence>